<dbReference type="AlphaFoldDB" id="A0A840TZM0"/>
<keyword evidence="3" id="KW-1185">Reference proteome</keyword>
<dbReference type="EMBL" id="JACHGF010000005">
    <property type="protein sequence ID" value="MBB5285350.1"/>
    <property type="molecule type" value="Genomic_DNA"/>
</dbReference>
<reference evidence="2 3" key="1">
    <citation type="submission" date="2020-08" db="EMBL/GenBank/DDBJ databases">
        <title>Genomic Encyclopedia of Type Strains, Phase IV (KMG-IV): sequencing the most valuable type-strain genomes for metagenomic binning, comparative biology and taxonomic classification.</title>
        <authorList>
            <person name="Goeker M."/>
        </authorList>
    </citation>
    <scope>NUCLEOTIDE SEQUENCE [LARGE SCALE GENOMIC DNA]</scope>
    <source>
        <strain evidence="2 3">DSM 105074</strain>
    </source>
</reference>
<proteinExistence type="predicted"/>
<protein>
    <recommendedName>
        <fullName evidence="4">Membrane or secreted protein</fullName>
    </recommendedName>
</protein>
<organism evidence="2 3">
    <name type="scientific">Rhabdobacter roseus</name>
    <dbReference type="NCBI Taxonomy" id="1655419"/>
    <lineage>
        <taxon>Bacteria</taxon>
        <taxon>Pseudomonadati</taxon>
        <taxon>Bacteroidota</taxon>
        <taxon>Cytophagia</taxon>
        <taxon>Cytophagales</taxon>
        <taxon>Cytophagaceae</taxon>
        <taxon>Rhabdobacter</taxon>
    </lineage>
</organism>
<sequence length="74" mass="7846">MYLPVILVSIALVGLAFIFMGIRVLLVKNGEFKGTCANNNPFLQKEGVTCGVCGKTAGEPCDEQKDTQPLVASS</sequence>
<evidence type="ECO:0000313" key="3">
    <source>
        <dbReference type="Proteomes" id="UP000557307"/>
    </source>
</evidence>
<dbReference type="RefSeq" id="WP_184175411.1">
    <property type="nucleotide sequence ID" value="NZ_JACHGF010000005.1"/>
</dbReference>
<evidence type="ECO:0000313" key="2">
    <source>
        <dbReference type="EMBL" id="MBB5285350.1"/>
    </source>
</evidence>
<name>A0A840TZM0_9BACT</name>
<accession>A0A840TZM0</accession>
<evidence type="ECO:0000256" key="1">
    <source>
        <dbReference type="SAM" id="Phobius"/>
    </source>
</evidence>
<evidence type="ECO:0008006" key="4">
    <source>
        <dbReference type="Google" id="ProtNLM"/>
    </source>
</evidence>
<keyword evidence="1" id="KW-0472">Membrane</keyword>
<comment type="caution">
    <text evidence="2">The sequence shown here is derived from an EMBL/GenBank/DDBJ whole genome shotgun (WGS) entry which is preliminary data.</text>
</comment>
<keyword evidence="1" id="KW-0812">Transmembrane</keyword>
<keyword evidence="1" id="KW-1133">Transmembrane helix</keyword>
<feature type="transmembrane region" description="Helical" evidence="1">
    <location>
        <begin position="6"/>
        <end position="26"/>
    </location>
</feature>
<gene>
    <name evidence="2" type="ORF">HNQ92_003507</name>
</gene>
<dbReference type="Proteomes" id="UP000557307">
    <property type="component" value="Unassembled WGS sequence"/>
</dbReference>